<evidence type="ECO:0000313" key="2">
    <source>
        <dbReference type="EMBL" id="TZG27237.1"/>
    </source>
</evidence>
<name>A0A5D9C7K5_9SPHN</name>
<sequence>MSRSRKTSPYVGHTTAATDKPFKAQSSRRERRLVAARLGSTLDGDALPVKRWALTDPSESMKDGKQRIDDPDSRWLRK</sequence>
<feature type="region of interest" description="Disordered" evidence="1">
    <location>
        <begin position="1"/>
        <end position="29"/>
    </location>
</feature>
<dbReference type="EMBL" id="VTOU01000002">
    <property type="protein sequence ID" value="TZG27237.1"/>
    <property type="molecule type" value="Genomic_DNA"/>
</dbReference>
<proteinExistence type="predicted"/>
<reference evidence="2 3" key="1">
    <citation type="submission" date="2019-08" db="EMBL/GenBank/DDBJ databases">
        <authorList>
            <person name="Wang G."/>
            <person name="Xu Z."/>
        </authorList>
    </citation>
    <scope>NUCLEOTIDE SEQUENCE [LARGE SCALE GENOMIC DNA]</scope>
    <source>
        <strain evidence="2 3">ZX</strain>
    </source>
</reference>
<accession>A0A5D9C7K5</accession>
<keyword evidence="3" id="KW-1185">Reference proteome</keyword>
<protein>
    <submittedName>
        <fullName evidence="2">Uncharacterized protein</fullName>
    </submittedName>
</protein>
<evidence type="ECO:0000313" key="3">
    <source>
        <dbReference type="Proteomes" id="UP000322077"/>
    </source>
</evidence>
<comment type="caution">
    <text evidence="2">The sequence shown here is derived from an EMBL/GenBank/DDBJ whole genome shotgun (WGS) entry which is preliminary data.</text>
</comment>
<gene>
    <name evidence="2" type="ORF">FYJ91_06335</name>
</gene>
<organism evidence="2 3">
    <name type="scientific">Sphingomonas montanisoli</name>
    <dbReference type="NCBI Taxonomy" id="2606412"/>
    <lineage>
        <taxon>Bacteria</taxon>
        <taxon>Pseudomonadati</taxon>
        <taxon>Pseudomonadota</taxon>
        <taxon>Alphaproteobacteria</taxon>
        <taxon>Sphingomonadales</taxon>
        <taxon>Sphingomonadaceae</taxon>
        <taxon>Sphingomonas</taxon>
    </lineage>
</organism>
<feature type="region of interest" description="Disordered" evidence="1">
    <location>
        <begin position="56"/>
        <end position="78"/>
    </location>
</feature>
<feature type="compositionally biased region" description="Basic and acidic residues" evidence="1">
    <location>
        <begin position="59"/>
        <end position="78"/>
    </location>
</feature>
<evidence type="ECO:0000256" key="1">
    <source>
        <dbReference type="SAM" id="MobiDB-lite"/>
    </source>
</evidence>
<dbReference type="Proteomes" id="UP000322077">
    <property type="component" value="Unassembled WGS sequence"/>
</dbReference>
<dbReference type="AlphaFoldDB" id="A0A5D9C7K5"/>
<dbReference type="RefSeq" id="WP_149521455.1">
    <property type="nucleotide sequence ID" value="NZ_VTOU01000002.1"/>
</dbReference>